<dbReference type="InterPro" id="IPR007838">
    <property type="entry name" value="Cell_div_ZapA-like"/>
</dbReference>
<gene>
    <name evidence="1" type="ORF">HPS55_02365</name>
</gene>
<reference evidence="1 2" key="1">
    <citation type="submission" date="2020-05" db="EMBL/GenBank/DDBJ databases">
        <title>Distinct polysaccharide utilization as determinants for interspecies competition between intestinal Prevotella spp.</title>
        <authorList>
            <person name="Galvez E.J.C."/>
            <person name="Iljazovic A."/>
            <person name="Strowig T."/>
        </authorList>
    </citation>
    <scope>NUCLEOTIDE SEQUENCE [LARGE SCALE GENOMIC DNA]</scope>
    <source>
        <strain evidence="1 2">PROD</strain>
    </source>
</reference>
<keyword evidence="1" id="KW-0132">Cell division</keyword>
<evidence type="ECO:0000313" key="1">
    <source>
        <dbReference type="EMBL" id="NPE13183.1"/>
    </source>
</evidence>
<keyword evidence="2" id="KW-1185">Reference proteome</keyword>
<comment type="caution">
    <text evidence="1">The sequence shown here is derived from an EMBL/GenBank/DDBJ whole genome shotgun (WGS) entry which is preliminary data.</text>
</comment>
<dbReference type="EMBL" id="JABKKE010000002">
    <property type="protein sequence ID" value="NPE13183.1"/>
    <property type="molecule type" value="Genomic_DNA"/>
</dbReference>
<dbReference type="GeneID" id="82156600"/>
<dbReference type="GO" id="GO:0051301">
    <property type="term" value="P:cell division"/>
    <property type="evidence" value="ECO:0007669"/>
    <property type="project" value="UniProtKB-KW"/>
</dbReference>
<organism evidence="1 2">
    <name type="scientific">Xylanibacter rodentium</name>
    <dbReference type="NCBI Taxonomy" id="2736289"/>
    <lineage>
        <taxon>Bacteria</taxon>
        <taxon>Pseudomonadati</taxon>
        <taxon>Bacteroidota</taxon>
        <taxon>Bacteroidia</taxon>
        <taxon>Bacteroidales</taxon>
        <taxon>Prevotellaceae</taxon>
        <taxon>Xylanibacter</taxon>
    </lineage>
</organism>
<accession>A0ABX2AUP7</accession>
<keyword evidence="1" id="KW-0131">Cell cycle</keyword>
<dbReference type="Pfam" id="PF05164">
    <property type="entry name" value="ZapA"/>
    <property type="match status" value="1"/>
</dbReference>
<proteinExistence type="predicted"/>
<name>A0ABX2AUP7_9BACT</name>
<evidence type="ECO:0000313" key="2">
    <source>
        <dbReference type="Proteomes" id="UP001193734"/>
    </source>
</evidence>
<sequence>MAEEKRDALRIHLHVYDEEIEVMVHDRAEEEYFRAAAKLITDRYNVYAHTYKGHKSDHTISLMTLVDIALRYEKECARNDTDPYNNILRSLTAEIEEALGEK</sequence>
<protein>
    <submittedName>
        <fullName evidence="1">Cell division protein ZapA</fullName>
    </submittedName>
</protein>
<dbReference type="RefSeq" id="WP_172176806.1">
    <property type="nucleotide sequence ID" value="NZ_CASGIA010000001.1"/>
</dbReference>
<dbReference type="Proteomes" id="UP001193734">
    <property type="component" value="Unassembled WGS sequence"/>
</dbReference>